<comment type="caution">
    <text evidence="5">The sequence shown here is derived from an EMBL/GenBank/DDBJ whole genome shotgun (WGS) entry which is preliminary data.</text>
</comment>
<dbReference type="Proteomes" id="UP001345013">
    <property type="component" value="Unassembled WGS sequence"/>
</dbReference>
<proteinExistence type="inferred from homology"/>
<feature type="domain" description="AB hydrolase-1" evidence="3">
    <location>
        <begin position="91"/>
        <end position="287"/>
    </location>
</feature>
<dbReference type="Gene3D" id="3.40.50.1820">
    <property type="entry name" value="alpha/beta hydrolase"/>
    <property type="match status" value="1"/>
</dbReference>
<protein>
    <recommendedName>
        <fullName evidence="7">Peptidase S33 tripeptidyl aminopeptidase-like C-terminal domain-containing protein</fullName>
    </recommendedName>
</protein>
<dbReference type="PANTHER" id="PTHR43248">
    <property type="entry name" value="2-SUCCINYL-6-HYDROXY-2,4-CYCLOHEXADIENE-1-CARBOXYLATE SYNTHASE"/>
    <property type="match status" value="1"/>
</dbReference>
<dbReference type="SUPFAM" id="SSF53474">
    <property type="entry name" value="alpha/beta-Hydrolases"/>
    <property type="match status" value="1"/>
</dbReference>
<evidence type="ECO:0000313" key="6">
    <source>
        <dbReference type="Proteomes" id="UP001345013"/>
    </source>
</evidence>
<dbReference type="Pfam" id="PF08386">
    <property type="entry name" value="Abhydrolase_4"/>
    <property type="match status" value="1"/>
</dbReference>
<feature type="domain" description="Peptidase S33 tripeptidyl aminopeptidase-like C-terminal" evidence="4">
    <location>
        <begin position="478"/>
        <end position="589"/>
    </location>
</feature>
<reference evidence="5 6" key="1">
    <citation type="submission" date="2023-08" db="EMBL/GenBank/DDBJ databases">
        <title>Black Yeasts Isolated from many extreme environments.</title>
        <authorList>
            <person name="Coleine C."/>
            <person name="Stajich J.E."/>
            <person name="Selbmann L."/>
        </authorList>
    </citation>
    <scope>NUCLEOTIDE SEQUENCE [LARGE SCALE GENOMIC DNA]</scope>
    <source>
        <strain evidence="5 6">CCFEE 5885</strain>
    </source>
</reference>
<dbReference type="InterPro" id="IPR000073">
    <property type="entry name" value="AB_hydrolase_1"/>
</dbReference>
<sequence length="599" mass="66469">MLTLCATTVNSTHVLGGSPWYRESEIEGFNWSTVAPSTQLRWHDCYESYRCARLQVPLDWSNSSNANTVAIALTKVPARVSHDDPTFAGSILINPGGPGGSGTDEVIWGGYGMRDNIIDSEDKHFEVIGFDPRGVHHTTPSVSCFGSEWDRQVWQYRNWAVGQLDSSKNALNVKWASYESFANLCAQSEIAKFEDGTNMHQFVSTALTARDMVAIIDALQEETDTAGESHKANPVDQSVLARVKKPALLNYWGFSYGTYLGNTFASLFPDRIGRMVLDGNVDPQDYTVTGWLTNLFDNNKNLHWFYYACFHAGPKCALFDGETESLFDLEKKMSRLLERLSEDPLPVVHDGAADLVTYYDMTNLIHGAAYAPLYFWPDVAQVAHDLLNDNGTSITKYLKDLQVPQGPEPTNPEPPTNAADDKITLKLRNDSLPYPPDYPGGLESAVSILCGDGEPLTSLTKHDWQLRLSHLKNQSLIAGPFWAAIPFACQHWPASIRPSEHNRFTGPFVSKLADYDERGSPLLFIGSTADPVTPLRNAIENSKRHEGSRVLTQDTPGHCAGPVNPSQCTFEVIRRFFADGRLPEEGKVCLGDRSAWDDL</sequence>
<gene>
    <name evidence="5" type="ORF">LTR24_002254</name>
</gene>
<evidence type="ECO:0000313" key="5">
    <source>
        <dbReference type="EMBL" id="KAK5097384.1"/>
    </source>
</evidence>
<comment type="similarity">
    <text evidence="1">Belongs to the peptidase S33 family.</text>
</comment>
<evidence type="ECO:0000256" key="2">
    <source>
        <dbReference type="ARBA" id="ARBA00022801"/>
    </source>
</evidence>
<evidence type="ECO:0000259" key="3">
    <source>
        <dbReference type="Pfam" id="PF00561"/>
    </source>
</evidence>
<name>A0ABR0KIG6_9EURO</name>
<dbReference type="InterPro" id="IPR051601">
    <property type="entry name" value="Serine_prot/Carboxylest_S33"/>
</dbReference>
<keyword evidence="2" id="KW-0378">Hydrolase</keyword>
<keyword evidence="6" id="KW-1185">Reference proteome</keyword>
<dbReference type="InterPro" id="IPR029058">
    <property type="entry name" value="AB_hydrolase_fold"/>
</dbReference>
<organism evidence="5 6">
    <name type="scientific">Lithohypha guttulata</name>
    <dbReference type="NCBI Taxonomy" id="1690604"/>
    <lineage>
        <taxon>Eukaryota</taxon>
        <taxon>Fungi</taxon>
        <taxon>Dikarya</taxon>
        <taxon>Ascomycota</taxon>
        <taxon>Pezizomycotina</taxon>
        <taxon>Eurotiomycetes</taxon>
        <taxon>Chaetothyriomycetidae</taxon>
        <taxon>Chaetothyriales</taxon>
        <taxon>Trichomeriaceae</taxon>
        <taxon>Lithohypha</taxon>
    </lineage>
</organism>
<dbReference type="EMBL" id="JAVRRG010000018">
    <property type="protein sequence ID" value="KAK5097384.1"/>
    <property type="molecule type" value="Genomic_DNA"/>
</dbReference>
<dbReference type="PANTHER" id="PTHR43248:SF25">
    <property type="entry name" value="AB HYDROLASE-1 DOMAIN-CONTAINING PROTEIN-RELATED"/>
    <property type="match status" value="1"/>
</dbReference>
<evidence type="ECO:0000256" key="1">
    <source>
        <dbReference type="ARBA" id="ARBA00010088"/>
    </source>
</evidence>
<evidence type="ECO:0000259" key="4">
    <source>
        <dbReference type="Pfam" id="PF08386"/>
    </source>
</evidence>
<dbReference type="InterPro" id="IPR013595">
    <property type="entry name" value="Pept_S33_TAP-like_C"/>
</dbReference>
<accession>A0ABR0KIG6</accession>
<dbReference type="Pfam" id="PF00561">
    <property type="entry name" value="Abhydrolase_1"/>
    <property type="match status" value="1"/>
</dbReference>
<evidence type="ECO:0008006" key="7">
    <source>
        <dbReference type="Google" id="ProtNLM"/>
    </source>
</evidence>